<dbReference type="SMART" id="SM00448">
    <property type="entry name" value="REC"/>
    <property type="match status" value="1"/>
</dbReference>
<protein>
    <recommendedName>
        <fullName evidence="2">Response regulatory domain-containing protein</fullName>
    </recommendedName>
</protein>
<evidence type="ECO:0000313" key="3">
    <source>
        <dbReference type="EMBL" id="SMO85583.1"/>
    </source>
</evidence>
<evidence type="ECO:0000313" key="4">
    <source>
        <dbReference type="Proteomes" id="UP000319014"/>
    </source>
</evidence>
<dbReference type="PROSITE" id="PS50110">
    <property type="entry name" value="RESPONSE_REGULATORY"/>
    <property type="match status" value="1"/>
</dbReference>
<dbReference type="EMBL" id="FXTK01000014">
    <property type="protein sequence ID" value="SMO85583.1"/>
    <property type="molecule type" value="Genomic_DNA"/>
</dbReference>
<dbReference type="Proteomes" id="UP000319014">
    <property type="component" value="Unassembled WGS sequence"/>
</dbReference>
<organism evidence="3 4">
    <name type="scientific">Paracoccus laeviglucosivorans</name>
    <dbReference type="NCBI Taxonomy" id="1197861"/>
    <lineage>
        <taxon>Bacteria</taxon>
        <taxon>Pseudomonadati</taxon>
        <taxon>Pseudomonadota</taxon>
        <taxon>Alphaproteobacteria</taxon>
        <taxon>Rhodobacterales</taxon>
        <taxon>Paracoccaceae</taxon>
        <taxon>Paracoccus</taxon>
    </lineage>
</organism>
<proteinExistence type="predicted"/>
<evidence type="ECO:0000256" key="1">
    <source>
        <dbReference type="PROSITE-ProRule" id="PRU00169"/>
    </source>
</evidence>
<gene>
    <name evidence="3" type="ORF">SAMN06265221_11466</name>
</gene>
<dbReference type="InterPro" id="IPR011006">
    <property type="entry name" value="CheY-like_superfamily"/>
</dbReference>
<keyword evidence="1" id="KW-0597">Phosphoprotein</keyword>
<sequence>MDAPALADRSVLVLEDEYFIARQICDLLTAAGGRVIGPFSSVADALAALPADCAVLDINLHGEMQFQLADRLEEQGVPFVFSSGYDRAVLPQRHAHRPFCLKPMLSAQLIGMLRTALR</sequence>
<accession>A0A521ENU8</accession>
<dbReference type="GO" id="GO:0000160">
    <property type="term" value="P:phosphorelay signal transduction system"/>
    <property type="evidence" value="ECO:0007669"/>
    <property type="project" value="InterPro"/>
</dbReference>
<dbReference type="OrthoDB" id="582170at2"/>
<evidence type="ECO:0000259" key="2">
    <source>
        <dbReference type="PROSITE" id="PS50110"/>
    </source>
</evidence>
<feature type="modified residue" description="4-aspartylphosphate" evidence="1">
    <location>
        <position position="57"/>
    </location>
</feature>
<feature type="domain" description="Response regulatory" evidence="2">
    <location>
        <begin position="10"/>
        <end position="117"/>
    </location>
</feature>
<dbReference type="Gene3D" id="3.40.50.2300">
    <property type="match status" value="1"/>
</dbReference>
<dbReference type="AlphaFoldDB" id="A0A521ENU8"/>
<keyword evidence="4" id="KW-1185">Reference proteome</keyword>
<name>A0A521ENU8_9RHOB</name>
<dbReference type="InterPro" id="IPR001789">
    <property type="entry name" value="Sig_transdc_resp-reg_receiver"/>
</dbReference>
<dbReference type="SUPFAM" id="SSF52172">
    <property type="entry name" value="CheY-like"/>
    <property type="match status" value="1"/>
</dbReference>
<reference evidence="3 4" key="1">
    <citation type="submission" date="2017-05" db="EMBL/GenBank/DDBJ databases">
        <authorList>
            <person name="Varghese N."/>
            <person name="Submissions S."/>
        </authorList>
    </citation>
    <scope>NUCLEOTIDE SEQUENCE [LARGE SCALE GENOMIC DNA]</scope>
    <source>
        <strain evidence="3 4">DSM 100094</strain>
    </source>
</reference>